<dbReference type="Gene3D" id="1.10.565.10">
    <property type="entry name" value="Retinoid X Receptor"/>
    <property type="match status" value="1"/>
</dbReference>
<evidence type="ECO:0000313" key="13">
    <source>
        <dbReference type="Proteomes" id="UP000036681"/>
    </source>
</evidence>
<keyword evidence="5 10" id="KW-0805">Transcription regulation</keyword>
<dbReference type="Pfam" id="PF00105">
    <property type="entry name" value="zf-C4"/>
    <property type="match status" value="1"/>
</dbReference>
<comment type="similarity">
    <text evidence="10">Belongs to the nuclear hormone receptor family.</text>
</comment>
<dbReference type="InterPro" id="IPR001723">
    <property type="entry name" value="Nuclear_hrmn_rcpt"/>
</dbReference>
<dbReference type="GO" id="GO:0043565">
    <property type="term" value="F:sequence-specific DNA binding"/>
    <property type="evidence" value="ECO:0007669"/>
    <property type="project" value="InterPro"/>
</dbReference>
<dbReference type="GO" id="GO:0008270">
    <property type="term" value="F:zinc ion binding"/>
    <property type="evidence" value="ECO:0007669"/>
    <property type="project" value="UniProtKB-KW"/>
</dbReference>
<dbReference type="InterPro" id="IPR000536">
    <property type="entry name" value="Nucl_hrmn_rcpt_lig-bd"/>
</dbReference>
<dbReference type="SUPFAM" id="SSF48508">
    <property type="entry name" value="Nuclear receptor ligand-binding domain"/>
    <property type="match status" value="1"/>
</dbReference>
<keyword evidence="3 10" id="KW-0863">Zinc-finger</keyword>
<comment type="subcellular location">
    <subcellularLocation>
        <location evidence="1 10">Nucleus</location>
    </subcellularLocation>
</comment>
<dbReference type="SUPFAM" id="SSF57716">
    <property type="entry name" value="Glucocorticoid receptor-like (DNA-binding domain)"/>
    <property type="match status" value="1"/>
</dbReference>
<keyword evidence="4 10" id="KW-0862">Zinc</keyword>
<keyword evidence="8 10" id="KW-0675">Receptor</keyword>
<dbReference type="InterPro" id="IPR013088">
    <property type="entry name" value="Znf_NHR/GATA"/>
</dbReference>
<dbReference type="PANTHER" id="PTHR45805">
    <property type="entry name" value="NUCLEAR HORMONE RECEPTOR HR3-RELATED"/>
    <property type="match status" value="1"/>
</dbReference>
<dbReference type="Pfam" id="PF00104">
    <property type="entry name" value="Hormone_recep"/>
    <property type="match status" value="1"/>
</dbReference>
<evidence type="ECO:0000256" key="3">
    <source>
        <dbReference type="ARBA" id="ARBA00022771"/>
    </source>
</evidence>
<protein>
    <submittedName>
        <fullName evidence="14">Ecdysone-induced protein 78C</fullName>
    </submittedName>
</protein>
<evidence type="ECO:0000256" key="7">
    <source>
        <dbReference type="ARBA" id="ARBA00023163"/>
    </source>
</evidence>
<evidence type="ECO:0000256" key="9">
    <source>
        <dbReference type="ARBA" id="ARBA00023242"/>
    </source>
</evidence>
<dbReference type="PROSITE" id="PS51843">
    <property type="entry name" value="NR_LBD"/>
    <property type="match status" value="1"/>
</dbReference>
<dbReference type="GO" id="GO:0005634">
    <property type="term" value="C:nucleus"/>
    <property type="evidence" value="ECO:0007669"/>
    <property type="project" value="UniProtKB-SubCell"/>
</dbReference>
<evidence type="ECO:0000313" key="14">
    <source>
        <dbReference type="WBParaSite" id="ALUE_0000688301-mRNA-1"/>
    </source>
</evidence>
<keyword evidence="2 10" id="KW-0479">Metal-binding</keyword>
<dbReference type="GO" id="GO:0003700">
    <property type="term" value="F:DNA-binding transcription factor activity"/>
    <property type="evidence" value="ECO:0007669"/>
    <property type="project" value="InterPro"/>
</dbReference>
<dbReference type="CDD" id="cd07165">
    <property type="entry name" value="NR_DBD_DmE78_like"/>
    <property type="match status" value="1"/>
</dbReference>
<dbReference type="PRINTS" id="PR00047">
    <property type="entry name" value="STROIDFINGER"/>
</dbReference>
<dbReference type="PROSITE" id="PS51030">
    <property type="entry name" value="NUCLEAR_REC_DBD_2"/>
    <property type="match status" value="1"/>
</dbReference>
<keyword evidence="9 10" id="KW-0539">Nucleus</keyword>
<feature type="domain" description="NR LBD" evidence="12">
    <location>
        <begin position="350"/>
        <end position="602"/>
    </location>
</feature>
<keyword evidence="13" id="KW-1185">Reference proteome</keyword>
<dbReference type="FunFam" id="3.30.50.10:FF:000056">
    <property type="entry name" value="Peroxisome proliferator-activated receptor gamma"/>
    <property type="match status" value="1"/>
</dbReference>
<evidence type="ECO:0000256" key="10">
    <source>
        <dbReference type="RuleBase" id="RU004334"/>
    </source>
</evidence>
<proteinExistence type="inferred from homology"/>
<name>A0A9J2PBU6_ASCLU</name>
<dbReference type="Gene3D" id="3.30.50.10">
    <property type="entry name" value="Erythroid Transcription Factor GATA-1, subunit A"/>
    <property type="match status" value="1"/>
</dbReference>
<dbReference type="InterPro" id="IPR001628">
    <property type="entry name" value="Znf_hrmn_rcpt"/>
</dbReference>
<sequence length="631" mass="70863">MFIATQSLHRCLVTTIRWSLISSRLTVPLAVSLRSGIEPWPSTPLRLSPIPDGGSFDSVTAPNCLSVHPKTISPCAATIAPSMLDRMNFAQNSAFPLLIPSPSVSSTELSPQVLEVQAPSASNMPDLCDTVDAAAIGVESCCNVWHVTPSYVCYSTPSVFHNTPSSTVVPQTMPADSTSFLLPSAFRRPSDDMQQTFDEQYLQNAVFYTINENYGDSQRTDEENTFAGADSSAGKHTSLCKVCGDKASGYHYGVTSCEGCKGFFRRSIQKQMEYRCLRDGRCQVYRLNRNRCQYCRFKKCLAVGMSRDSVRYGRVPKRSREGTTEARDNCVAVIDADIEAQSELERDKSAIFDIILSVSHAHKANCNYIEEKIKHMQPRAINFNFDRNEMFENGCVNSAEMLDEQRIIMWQTLSGKILPEIQHIVEFAKSIPGFLRLDQSDQVSLIKNGFFEMWLVRVSRVFNGLTGSLMLADGNIVSRQQLEIIYGCDLTSMMINFSISISALQLSDGEVGIFTAVVLLSQERPCLNDYGQVEQLKEKLLEALKLQIATSHAAEQQLYQLLLIKRQQLKTIGEKHWEVLAWFQMNRKRLTLPALYAEIYNIDQSSEGQERDNLKWNPCYRSAMAHTECPP</sequence>
<dbReference type="SMART" id="SM00430">
    <property type="entry name" value="HOLI"/>
    <property type="match status" value="1"/>
</dbReference>
<dbReference type="SMART" id="SM00399">
    <property type="entry name" value="ZnF_C4"/>
    <property type="match status" value="1"/>
</dbReference>
<dbReference type="PANTHER" id="PTHR45805:SF10">
    <property type="entry name" value="ECDYSONE-INDUCED PROTEIN 78C"/>
    <property type="match status" value="1"/>
</dbReference>
<dbReference type="Proteomes" id="UP000036681">
    <property type="component" value="Unplaced"/>
</dbReference>
<keyword evidence="7 10" id="KW-0804">Transcription</keyword>
<evidence type="ECO:0000256" key="1">
    <source>
        <dbReference type="ARBA" id="ARBA00004123"/>
    </source>
</evidence>
<dbReference type="AlphaFoldDB" id="A0A9J2PBU6"/>
<accession>A0A9J2PBU6</accession>
<evidence type="ECO:0000256" key="5">
    <source>
        <dbReference type="ARBA" id="ARBA00023015"/>
    </source>
</evidence>
<evidence type="ECO:0000256" key="6">
    <source>
        <dbReference type="ARBA" id="ARBA00023125"/>
    </source>
</evidence>
<evidence type="ECO:0000256" key="4">
    <source>
        <dbReference type="ARBA" id="ARBA00022833"/>
    </source>
</evidence>
<feature type="domain" description="Nuclear receptor" evidence="11">
    <location>
        <begin position="237"/>
        <end position="312"/>
    </location>
</feature>
<keyword evidence="6 10" id="KW-0238">DNA-binding</keyword>
<dbReference type="PROSITE" id="PS00031">
    <property type="entry name" value="NUCLEAR_REC_DBD_1"/>
    <property type="match status" value="1"/>
</dbReference>
<dbReference type="WBParaSite" id="ALUE_0000688301-mRNA-1">
    <property type="protein sequence ID" value="ALUE_0000688301-mRNA-1"/>
    <property type="gene ID" value="ALUE_0000688301"/>
</dbReference>
<dbReference type="PRINTS" id="PR00398">
    <property type="entry name" value="STRDHORMONER"/>
</dbReference>
<evidence type="ECO:0000256" key="2">
    <source>
        <dbReference type="ARBA" id="ARBA00022723"/>
    </source>
</evidence>
<reference evidence="14" key="1">
    <citation type="submission" date="2023-03" db="UniProtKB">
        <authorList>
            <consortium name="WormBaseParasite"/>
        </authorList>
    </citation>
    <scope>IDENTIFICATION</scope>
</reference>
<evidence type="ECO:0000259" key="11">
    <source>
        <dbReference type="PROSITE" id="PS51030"/>
    </source>
</evidence>
<evidence type="ECO:0000259" key="12">
    <source>
        <dbReference type="PROSITE" id="PS51843"/>
    </source>
</evidence>
<dbReference type="InterPro" id="IPR035500">
    <property type="entry name" value="NHR-like_dom_sf"/>
</dbReference>
<organism evidence="13 14">
    <name type="scientific">Ascaris lumbricoides</name>
    <name type="common">Giant roundworm</name>
    <dbReference type="NCBI Taxonomy" id="6252"/>
    <lineage>
        <taxon>Eukaryota</taxon>
        <taxon>Metazoa</taxon>
        <taxon>Ecdysozoa</taxon>
        <taxon>Nematoda</taxon>
        <taxon>Chromadorea</taxon>
        <taxon>Rhabditida</taxon>
        <taxon>Spirurina</taxon>
        <taxon>Ascaridomorpha</taxon>
        <taxon>Ascaridoidea</taxon>
        <taxon>Ascarididae</taxon>
        <taxon>Ascaris</taxon>
    </lineage>
</organism>
<evidence type="ECO:0000256" key="8">
    <source>
        <dbReference type="ARBA" id="ARBA00023170"/>
    </source>
</evidence>